<comment type="subcellular location">
    <subcellularLocation>
        <location evidence="4">Cytoplasm</location>
    </subcellularLocation>
</comment>
<comment type="subunit">
    <text evidence="2">Associates exclusively with 100S ribosomes, which are dimers of 70S ribosomes.</text>
</comment>
<name>A0ABQ5U0Z8_9PROT</name>
<comment type="similarity">
    <text evidence="4">Belongs to the HPF/YfiA ribosome-associated protein family. Long HPF subfamily.</text>
</comment>
<dbReference type="Pfam" id="PF02482">
    <property type="entry name" value="Ribosomal_S30AE"/>
    <property type="match status" value="1"/>
</dbReference>
<comment type="function">
    <text evidence="4">Required for dimerization of active 70S ribosomes into 100S ribosomes in stationary phase; 100S ribosomes are translationally inactive and sometimes present during exponential growth.</text>
</comment>
<feature type="domain" description="Sigma 54 modulation/S30EA ribosomal protein C-terminal" evidence="5">
    <location>
        <begin position="134"/>
        <end position="187"/>
    </location>
</feature>
<dbReference type="InterPro" id="IPR038416">
    <property type="entry name" value="Ribosom_S30AE_C_sf"/>
</dbReference>
<comment type="caution">
    <text evidence="6">The sequence shown here is derived from an EMBL/GenBank/DDBJ whole genome shotgun (WGS) entry which is preliminary data.</text>
</comment>
<evidence type="ECO:0000256" key="2">
    <source>
        <dbReference type="ARBA" id="ARBA00038695"/>
    </source>
</evidence>
<dbReference type="Pfam" id="PF16321">
    <property type="entry name" value="Ribosom_S30AE_C"/>
    <property type="match status" value="1"/>
</dbReference>
<evidence type="ECO:0000259" key="5">
    <source>
        <dbReference type="Pfam" id="PF16321"/>
    </source>
</evidence>
<dbReference type="CDD" id="cd00552">
    <property type="entry name" value="RaiA"/>
    <property type="match status" value="1"/>
</dbReference>
<evidence type="ECO:0000256" key="3">
    <source>
        <dbReference type="ARBA" id="ARBA00041148"/>
    </source>
</evidence>
<dbReference type="InterPro" id="IPR050574">
    <property type="entry name" value="HPF/YfiA_ribosome-assoc"/>
</dbReference>
<reference evidence="6" key="2">
    <citation type="submission" date="2023-01" db="EMBL/GenBank/DDBJ databases">
        <title>Draft genome sequence of Sneathiella chinensis strain NBRC 103408.</title>
        <authorList>
            <person name="Sun Q."/>
            <person name="Mori K."/>
        </authorList>
    </citation>
    <scope>NUCLEOTIDE SEQUENCE</scope>
    <source>
        <strain evidence="6">NBRC 103408</strain>
    </source>
</reference>
<sequence>MHVIVKGKQVDVGDAFTNYVTDGLNERVQKYFTNAIDAQVTLSRINHNFHIECSVHIGSGIDVSSSASHVDPHACFDAAAERIDKQLRRYKRRLKDHHGKERAKAKMAMAAQAYILAPEPEEAPEDDHASDEWQPIIIAESNADIPDCSVGEAVMRMDLANLPAMMFHNSGTKGLNVIYRRSDGNIGWIDPKVEKVG</sequence>
<evidence type="ECO:0000313" key="6">
    <source>
        <dbReference type="EMBL" id="GLQ04989.1"/>
    </source>
</evidence>
<evidence type="ECO:0000256" key="1">
    <source>
        <dbReference type="ARBA" id="ARBA00022845"/>
    </source>
</evidence>
<dbReference type="SUPFAM" id="SSF69754">
    <property type="entry name" value="Ribosome binding protein Y (YfiA homologue)"/>
    <property type="match status" value="1"/>
</dbReference>
<dbReference type="Proteomes" id="UP001161409">
    <property type="component" value="Unassembled WGS sequence"/>
</dbReference>
<dbReference type="InterPro" id="IPR034694">
    <property type="entry name" value="HPF_long/plastid"/>
</dbReference>
<reference evidence="6" key="1">
    <citation type="journal article" date="2014" name="Int. J. Syst. Evol. Microbiol.">
        <title>Complete genome of a new Firmicutes species belonging to the dominant human colonic microbiota ('Ruminococcus bicirculans') reveals two chromosomes and a selective capacity to utilize plant glucans.</title>
        <authorList>
            <consortium name="NISC Comparative Sequencing Program"/>
            <person name="Wegmann U."/>
            <person name="Louis P."/>
            <person name="Goesmann A."/>
            <person name="Henrissat B."/>
            <person name="Duncan S.H."/>
            <person name="Flint H.J."/>
        </authorList>
    </citation>
    <scope>NUCLEOTIDE SEQUENCE</scope>
    <source>
        <strain evidence="6">NBRC 103408</strain>
    </source>
</reference>
<dbReference type="Gene3D" id="3.30.160.100">
    <property type="entry name" value="Ribosome hibernation promotion factor-like"/>
    <property type="match status" value="1"/>
</dbReference>
<evidence type="ECO:0000313" key="7">
    <source>
        <dbReference type="Proteomes" id="UP001161409"/>
    </source>
</evidence>
<accession>A0ABQ5U0Z8</accession>
<keyword evidence="7" id="KW-1185">Reference proteome</keyword>
<dbReference type="HAMAP" id="MF_00839">
    <property type="entry name" value="HPF"/>
    <property type="match status" value="1"/>
</dbReference>
<proteinExistence type="inferred from homology"/>
<dbReference type="NCBIfam" id="TIGR00741">
    <property type="entry name" value="yfiA"/>
    <property type="match status" value="1"/>
</dbReference>
<organism evidence="6 7">
    <name type="scientific">Sneathiella chinensis</name>
    <dbReference type="NCBI Taxonomy" id="349750"/>
    <lineage>
        <taxon>Bacteria</taxon>
        <taxon>Pseudomonadati</taxon>
        <taxon>Pseudomonadota</taxon>
        <taxon>Alphaproteobacteria</taxon>
        <taxon>Sneathiellales</taxon>
        <taxon>Sneathiellaceae</taxon>
        <taxon>Sneathiella</taxon>
    </lineage>
</organism>
<dbReference type="EMBL" id="BSNF01000001">
    <property type="protein sequence ID" value="GLQ04989.1"/>
    <property type="molecule type" value="Genomic_DNA"/>
</dbReference>
<evidence type="ECO:0000256" key="4">
    <source>
        <dbReference type="HAMAP-Rule" id="MF_00839"/>
    </source>
</evidence>
<dbReference type="InterPro" id="IPR003489">
    <property type="entry name" value="RHF/RaiA"/>
</dbReference>
<gene>
    <name evidence="6" type="primary">PSrp1</name>
    <name evidence="4" type="synonym">hpf</name>
    <name evidence="6" type="ORF">GCM10007924_02100</name>
</gene>
<keyword evidence="1 4" id="KW-0810">Translation regulation</keyword>
<dbReference type="PANTHER" id="PTHR33231">
    <property type="entry name" value="30S RIBOSOMAL PROTEIN"/>
    <property type="match status" value="1"/>
</dbReference>
<protein>
    <recommendedName>
        <fullName evidence="3 4">Ribosome hibernation promoting factor</fullName>
        <shortName evidence="4">HPF</shortName>
    </recommendedName>
</protein>
<comment type="subunit">
    <text evidence="4">Interacts with 100S ribosomes.</text>
</comment>
<dbReference type="RefSeq" id="WP_169559023.1">
    <property type="nucleotide sequence ID" value="NZ_BSNF01000001.1"/>
</dbReference>
<dbReference type="Gene3D" id="3.30.505.50">
    <property type="entry name" value="Sigma 54 modulation/S30EA ribosomal protein, C-terminal domain"/>
    <property type="match status" value="1"/>
</dbReference>
<dbReference type="PANTHER" id="PTHR33231:SF1">
    <property type="entry name" value="30S RIBOSOMAL PROTEIN"/>
    <property type="match status" value="1"/>
</dbReference>
<keyword evidence="4" id="KW-0963">Cytoplasm</keyword>
<dbReference type="InterPro" id="IPR036567">
    <property type="entry name" value="RHF-like"/>
</dbReference>
<dbReference type="InterPro" id="IPR032528">
    <property type="entry name" value="Ribosom_S30AE_C"/>
</dbReference>